<organism evidence="1 2">
    <name type="scientific">Pocillopora meandrina</name>
    <dbReference type="NCBI Taxonomy" id="46732"/>
    <lineage>
        <taxon>Eukaryota</taxon>
        <taxon>Metazoa</taxon>
        <taxon>Cnidaria</taxon>
        <taxon>Anthozoa</taxon>
        <taxon>Hexacorallia</taxon>
        <taxon>Scleractinia</taxon>
        <taxon>Astrocoeniina</taxon>
        <taxon>Pocilloporidae</taxon>
        <taxon>Pocillopora</taxon>
    </lineage>
</organism>
<accession>A0AAU9VNB2</accession>
<proteinExistence type="predicted"/>
<protein>
    <submittedName>
        <fullName evidence="1">Uncharacterized protein</fullName>
    </submittedName>
</protein>
<name>A0AAU9VNB2_9CNID</name>
<dbReference type="Proteomes" id="UP001159428">
    <property type="component" value="Unassembled WGS sequence"/>
</dbReference>
<dbReference type="EMBL" id="CALNXJ010000002">
    <property type="protein sequence ID" value="CAH3033741.1"/>
    <property type="molecule type" value="Genomic_DNA"/>
</dbReference>
<sequence length="201" mass="23025">MWCPYSRRLTKGSKMHCLIFQASLFPCATLCSTQSEKEKLQAEWNNLKFKLVEWKSKDEFKTARTTTTPTEWVLQRLITMKDTYSQFYPMLFRIAEVCSTMSVSNSWPERGVGKLRSVKTMAGLNTPIQPFKNLFNYSTPNSTIQPQFNYLIPIQLFNPNSISNPNSIIQSRIQPLNPAFSHSTGGLGNLAQKMDELEPEI</sequence>
<evidence type="ECO:0000313" key="1">
    <source>
        <dbReference type="EMBL" id="CAH3033741.1"/>
    </source>
</evidence>
<reference evidence="1 2" key="1">
    <citation type="submission" date="2022-05" db="EMBL/GenBank/DDBJ databases">
        <authorList>
            <consortium name="Genoscope - CEA"/>
            <person name="William W."/>
        </authorList>
    </citation>
    <scope>NUCLEOTIDE SEQUENCE [LARGE SCALE GENOMIC DNA]</scope>
</reference>
<gene>
    <name evidence="1" type="ORF">PMEA_00010267</name>
</gene>
<keyword evidence="2" id="KW-1185">Reference proteome</keyword>
<evidence type="ECO:0000313" key="2">
    <source>
        <dbReference type="Proteomes" id="UP001159428"/>
    </source>
</evidence>
<dbReference type="AlphaFoldDB" id="A0AAU9VNB2"/>
<comment type="caution">
    <text evidence="1">The sequence shown here is derived from an EMBL/GenBank/DDBJ whole genome shotgun (WGS) entry which is preliminary data.</text>
</comment>